<evidence type="ECO:0000313" key="3">
    <source>
        <dbReference type="EMBL" id="MBK1666932.1"/>
    </source>
</evidence>
<accession>A0ABS1D9Y8</accession>
<dbReference type="Pfam" id="PF19556">
    <property type="entry name" value="PRTRC_E"/>
    <property type="match status" value="1"/>
</dbReference>
<keyword evidence="4" id="KW-1185">Reference proteome</keyword>
<protein>
    <recommendedName>
        <fullName evidence="2">ParB-related ThiF-related cassette protein E domain-containing protein</fullName>
    </recommendedName>
</protein>
<feature type="compositionally biased region" description="Low complexity" evidence="1">
    <location>
        <begin position="98"/>
        <end position="112"/>
    </location>
</feature>
<comment type="caution">
    <text evidence="3">The sequence shown here is derived from an EMBL/GenBank/DDBJ whole genome shotgun (WGS) entry which is preliminary data.</text>
</comment>
<reference evidence="3 4" key="1">
    <citation type="journal article" date="2020" name="Microorganisms">
        <title>Osmotic Adaptation and Compatible Solute Biosynthesis of Phototrophic Bacteria as Revealed from Genome Analyses.</title>
        <authorList>
            <person name="Imhoff J.F."/>
            <person name="Rahn T."/>
            <person name="Kunzel S."/>
            <person name="Keller A."/>
            <person name="Neulinger S.C."/>
        </authorList>
    </citation>
    <scope>NUCLEOTIDE SEQUENCE [LARGE SCALE GENOMIC DNA]</scope>
    <source>
        <strain evidence="3 4">DSM 9895</strain>
    </source>
</reference>
<evidence type="ECO:0000313" key="4">
    <source>
        <dbReference type="Proteomes" id="UP001296873"/>
    </source>
</evidence>
<feature type="compositionally biased region" description="Polar residues" evidence="1">
    <location>
        <begin position="191"/>
        <end position="219"/>
    </location>
</feature>
<dbReference type="NCBIfam" id="TIGR03741">
    <property type="entry name" value="PRTRC_E"/>
    <property type="match status" value="1"/>
</dbReference>
<evidence type="ECO:0000256" key="1">
    <source>
        <dbReference type="SAM" id="MobiDB-lite"/>
    </source>
</evidence>
<name>A0ABS1D9Y8_9PROT</name>
<gene>
    <name evidence="3" type="ORF">CKO28_02600</name>
</gene>
<feature type="compositionally biased region" description="Polar residues" evidence="1">
    <location>
        <begin position="113"/>
        <end position="127"/>
    </location>
</feature>
<proteinExistence type="predicted"/>
<dbReference type="Proteomes" id="UP001296873">
    <property type="component" value="Unassembled WGS sequence"/>
</dbReference>
<evidence type="ECO:0000259" key="2">
    <source>
        <dbReference type="Pfam" id="PF19556"/>
    </source>
</evidence>
<dbReference type="InterPro" id="IPR022273">
    <property type="entry name" value="PRTRC_protein-E"/>
</dbReference>
<feature type="compositionally biased region" description="Low complexity" evidence="1">
    <location>
        <begin position="140"/>
        <end position="166"/>
    </location>
</feature>
<feature type="region of interest" description="Disordered" evidence="1">
    <location>
        <begin position="82"/>
        <end position="219"/>
    </location>
</feature>
<dbReference type="EMBL" id="NRRL01000003">
    <property type="protein sequence ID" value="MBK1666932.1"/>
    <property type="molecule type" value="Genomic_DNA"/>
</dbReference>
<feature type="domain" description="ParB-related ThiF-related cassette protein E" evidence="2">
    <location>
        <begin position="4"/>
        <end position="110"/>
    </location>
</feature>
<sequence length="297" mass="30732">MDMAMFSALLPLLRSTDVTLHLSLQHDGQIRVTGLPKRTDTRLDASLFHPFTLTGMAPDLDQQFSSLIAGYTATRDDLAQQMAKVQAEMTRKAEASKASKTKSASTGGASKTQASTQKTGGASSSKGTAKPGSTAAQTGPTATKSASGSPAASKRSSASSTAGGARQTKTGKTDDSTGATETRVAKATGGKSAQQADTSKAPTQAASDQRTASSSNSQTAAHYDEAYFKGFGIVELRTIAKQVLPASEQTKLPKSNRKTLAGKLSKAVRERANPDGTLPNDILSILTAWSVMADATS</sequence>
<organism evidence="3 4">
    <name type="scientific">Rhodovibrio sodomensis</name>
    <dbReference type="NCBI Taxonomy" id="1088"/>
    <lineage>
        <taxon>Bacteria</taxon>
        <taxon>Pseudomonadati</taxon>
        <taxon>Pseudomonadota</taxon>
        <taxon>Alphaproteobacteria</taxon>
        <taxon>Rhodospirillales</taxon>
        <taxon>Rhodovibrionaceae</taxon>
        <taxon>Rhodovibrio</taxon>
    </lineage>
</organism>